<feature type="transmembrane region" description="Helical" evidence="8">
    <location>
        <begin position="156"/>
        <end position="174"/>
    </location>
</feature>
<protein>
    <recommendedName>
        <fullName evidence="11">Oligopeptide transporter</fullName>
    </recommendedName>
</protein>
<gene>
    <name evidence="9" type="ORF">BB559_003710</name>
</gene>
<evidence type="ECO:0000313" key="9">
    <source>
        <dbReference type="EMBL" id="PVU92438.1"/>
    </source>
</evidence>
<comment type="similarity">
    <text evidence="2">Belongs to the oligopeptide OPT transporter family.</text>
</comment>
<evidence type="ECO:0000256" key="3">
    <source>
        <dbReference type="ARBA" id="ARBA00022448"/>
    </source>
</evidence>
<evidence type="ECO:0000256" key="4">
    <source>
        <dbReference type="ARBA" id="ARBA00022692"/>
    </source>
</evidence>
<dbReference type="PANTHER" id="PTHR31645">
    <property type="entry name" value="OLIGOPEPTIDE TRANSPORTER YGL114W-RELATED"/>
    <property type="match status" value="1"/>
</dbReference>
<evidence type="ECO:0000256" key="5">
    <source>
        <dbReference type="ARBA" id="ARBA00022989"/>
    </source>
</evidence>
<evidence type="ECO:0000313" key="10">
    <source>
        <dbReference type="Proteomes" id="UP000245699"/>
    </source>
</evidence>
<sequence length="481" mass="53102">MSNLHYHSIQNESTPNEFSSRTALVNSEQNTDSPGYQVESEKMMEKSHFTLRSIIVGLLFGTILCFSNMYFGLQTGWISMMSLQSSLVGFAVFKILQPYLETKFSIYENVLVQTTAVAAATMPLAGGFVGILPAFNMLDPEEIGDNHLLGINMYELSLWGFGLSLFGVFFAILLRKQVLVREKLRFPSGTATAQMIAVLHKRKDLEMKISKQISIQTGVKDPDNVSEIVGLDNNSTLDNIFNSPESLPHTSDESRIGNTNLNNHEHDDSDWQNKIILLVISFSISSLYAIISNFYPKLKKLPIFGSYLSETWLWNLNPSPSFAGQGIIMGLPTTIHMLLGALVGWGILSPLAKLKGWAPGKVDDWKTGSQGWILWISLAIMVVESFTSLALIIYDELLSAYERRITKYSRIPGGASDSASISSEESVVMESKHLVPNSVAWIGLVISTIICAIVMKVLFSLQVKMSIIAVVLACVLAVLSV</sequence>
<organism evidence="9 10">
    <name type="scientific">Furculomyces boomerangus</name>
    <dbReference type="NCBI Taxonomy" id="61424"/>
    <lineage>
        <taxon>Eukaryota</taxon>
        <taxon>Fungi</taxon>
        <taxon>Fungi incertae sedis</taxon>
        <taxon>Zoopagomycota</taxon>
        <taxon>Kickxellomycotina</taxon>
        <taxon>Harpellomycetes</taxon>
        <taxon>Harpellales</taxon>
        <taxon>Harpellaceae</taxon>
        <taxon>Furculomyces</taxon>
    </lineage>
</organism>
<dbReference type="PANTHER" id="PTHR31645:SF0">
    <property type="entry name" value="OLIGOPEPTIDE TRANSPORTER YGL114W-RELATED"/>
    <property type="match status" value="1"/>
</dbReference>
<feature type="region of interest" description="Disordered" evidence="7">
    <location>
        <begin position="1"/>
        <end position="35"/>
    </location>
</feature>
<keyword evidence="6 8" id="KW-0472">Membrane</keyword>
<dbReference type="InterPro" id="IPR004813">
    <property type="entry name" value="OPT"/>
</dbReference>
<feature type="transmembrane region" description="Helical" evidence="8">
    <location>
        <begin position="77"/>
        <end position="96"/>
    </location>
</feature>
<feature type="non-terminal residue" evidence="9">
    <location>
        <position position="481"/>
    </location>
</feature>
<keyword evidence="5 8" id="KW-1133">Transmembrane helix</keyword>
<dbReference type="AlphaFoldDB" id="A0A2T9YJC9"/>
<comment type="caution">
    <text evidence="9">The sequence shown here is derived from an EMBL/GenBank/DDBJ whole genome shotgun (WGS) entry which is preliminary data.</text>
</comment>
<evidence type="ECO:0000256" key="7">
    <source>
        <dbReference type="SAM" id="MobiDB-lite"/>
    </source>
</evidence>
<evidence type="ECO:0000256" key="1">
    <source>
        <dbReference type="ARBA" id="ARBA00004141"/>
    </source>
</evidence>
<dbReference type="GO" id="GO:0000329">
    <property type="term" value="C:fungal-type vacuole membrane"/>
    <property type="evidence" value="ECO:0007669"/>
    <property type="project" value="TreeGrafter"/>
</dbReference>
<dbReference type="EMBL" id="MBFT01000367">
    <property type="protein sequence ID" value="PVU92438.1"/>
    <property type="molecule type" value="Genomic_DNA"/>
</dbReference>
<dbReference type="GO" id="GO:0035673">
    <property type="term" value="F:oligopeptide transmembrane transporter activity"/>
    <property type="evidence" value="ECO:0007669"/>
    <property type="project" value="InterPro"/>
</dbReference>
<dbReference type="STRING" id="61424.A0A2T9YJC9"/>
<reference evidence="9 10" key="1">
    <citation type="journal article" date="2018" name="MBio">
        <title>Comparative Genomics Reveals the Core Gene Toolbox for the Fungus-Insect Symbiosis.</title>
        <authorList>
            <person name="Wang Y."/>
            <person name="Stata M."/>
            <person name="Wang W."/>
            <person name="Stajich J.E."/>
            <person name="White M.M."/>
            <person name="Moncalvo J.M."/>
        </authorList>
    </citation>
    <scope>NUCLEOTIDE SEQUENCE [LARGE SCALE GENOMIC DNA]</scope>
    <source>
        <strain evidence="9 10">AUS-77-4</strain>
    </source>
</reference>
<evidence type="ECO:0008006" key="11">
    <source>
        <dbReference type="Google" id="ProtNLM"/>
    </source>
</evidence>
<dbReference type="Pfam" id="PF03169">
    <property type="entry name" value="OPT"/>
    <property type="match status" value="1"/>
</dbReference>
<feature type="transmembrane region" description="Helical" evidence="8">
    <location>
        <begin position="49"/>
        <end position="71"/>
    </location>
</feature>
<keyword evidence="3" id="KW-0813">Transport</keyword>
<feature type="transmembrane region" description="Helical" evidence="8">
    <location>
        <begin position="372"/>
        <end position="394"/>
    </location>
</feature>
<dbReference type="Proteomes" id="UP000245699">
    <property type="component" value="Unassembled WGS sequence"/>
</dbReference>
<dbReference type="OrthoDB" id="627262at2759"/>
<accession>A0A2T9YJC9</accession>
<keyword evidence="10" id="KW-1185">Reference proteome</keyword>
<comment type="subcellular location">
    <subcellularLocation>
        <location evidence="1">Membrane</location>
        <topology evidence="1">Multi-pass membrane protein</topology>
    </subcellularLocation>
</comment>
<dbReference type="InterPro" id="IPR045035">
    <property type="entry name" value="YSL-like"/>
</dbReference>
<dbReference type="NCBIfam" id="TIGR00728">
    <property type="entry name" value="OPT_sfam"/>
    <property type="match status" value="1"/>
</dbReference>
<feature type="transmembrane region" description="Helical" evidence="8">
    <location>
        <begin position="116"/>
        <end position="136"/>
    </location>
</feature>
<evidence type="ECO:0000256" key="2">
    <source>
        <dbReference type="ARBA" id="ARBA00008807"/>
    </source>
</evidence>
<feature type="transmembrane region" description="Helical" evidence="8">
    <location>
        <begin position="322"/>
        <end position="351"/>
    </location>
</feature>
<feature type="transmembrane region" description="Helical" evidence="8">
    <location>
        <begin position="275"/>
        <end position="295"/>
    </location>
</feature>
<feature type="transmembrane region" description="Helical" evidence="8">
    <location>
        <begin position="439"/>
        <end position="458"/>
    </location>
</feature>
<name>A0A2T9YJC9_9FUNG</name>
<evidence type="ECO:0000256" key="6">
    <source>
        <dbReference type="ARBA" id="ARBA00023136"/>
    </source>
</evidence>
<feature type="compositionally biased region" description="Polar residues" evidence="7">
    <location>
        <begin position="1"/>
        <end position="34"/>
    </location>
</feature>
<keyword evidence="4 8" id="KW-0812">Transmembrane</keyword>
<proteinExistence type="inferred from homology"/>
<evidence type="ECO:0000256" key="8">
    <source>
        <dbReference type="SAM" id="Phobius"/>
    </source>
</evidence>